<dbReference type="AlphaFoldDB" id="A0A2D2B177"/>
<dbReference type="OrthoDB" id="9806532at2"/>
<feature type="transmembrane region" description="Helical" evidence="1">
    <location>
        <begin position="360"/>
        <end position="380"/>
    </location>
</feature>
<name>A0A2D2B177_9CAUL</name>
<feature type="transmembrane region" description="Helical" evidence="1">
    <location>
        <begin position="331"/>
        <end position="353"/>
    </location>
</feature>
<feature type="transmembrane region" description="Helical" evidence="1">
    <location>
        <begin position="906"/>
        <end position="929"/>
    </location>
</feature>
<keyword evidence="3" id="KW-1185">Reference proteome</keyword>
<feature type="transmembrane region" description="Helical" evidence="1">
    <location>
        <begin position="519"/>
        <end position="536"/>
    </location>
</feature>
<dbReference type="Gene3D" id="1.20.1640.10">
    <property type="entry name" value="Multidrug efflux transporter AcrB transmembrane domain"/>
    <property type="match status" value="2"/>
</dbReference>
<keyword evidence="1" id="KW-0812">Transmembrane</keyword>
<feature type="transmembrane region" description="Helical" evidence="1">
    <location>
        <begin position="950"/>
        <end position="969"/>
    </location>
</feature>
<dbReference type="KEGG" id="cmb:CSW64_17160"/>
<feature type="transmembrane region" description="Helical" evidence="1">
    <location>
        <begin position="463"/>
        <end position="481"/>
    </location>
</feature>
<proteinExistence type="predicted"/>
<keyword evidence="1" id="KW-0472">Membrane</keyword>
<feature type="transmembrane region" description="Helical" evidence="1">
    <location>
        <begin position="883"/>
        <end position="900"/>
    </location>
</feature>
<feature type="transmembrane region" description="Helical" evidence="1">
    <location>
        <begin position="431"/>
        <end position="451"/>
    </location>
</feature>
<dbReference type="EMBL" id="CP024201">
    <property type="protein sequence ID" value="ATQ43992.1"/>
    <property type="molecule type" value="Genomic_DNA"/>
</dbReference>
<dbReference type="Gene3D" id="3.30.70.1430">
    <property type="entry name" value="Multidrug efflux transporter AcrB pore domain"/>
    <property type="match status" value="2"/>
</dbReference>
<dbReference type="InterPro" id="IPR027463">
    <property type="entry name" value="AcrB_DN_DC_subdom"/>
</dbReference>
<dbReference type="Gene3D" id="3.30.70.1440">
    <property type="entry name" value="Multidrug efflux transporter AcrB pore domain"/>
    <property type="match status" value="1"/>
</dbReference>
<dbReference type="SUPFAM" id="SSF82866">
    <property type="entry name" value="Multidrug efflux transporter AcrB transmembrane domain"/>
    <property type="match status" value="2"/>
</dbReference>
<dbReference type="InterPro" id="IPR001036">
    <property type="entry name" value="Acrflvin-R"/>
</dbReference>
<dbReference type="Proteomes" id="UP000228945">
    <property type="component" value="Chromosome"/>
</dbReference>
<dbReference type="GO" id="GO:0042910">
    <property type="term" value="F:xenobiotic transmembrane transporter activity"/>
    <property type="evidence" value="ECO:0007669"/>
    <property type="project" value="TreeGrafter"/>
</dbReference>
<reference evidence="2 3" key="1">
    <citation type="submission" date="2017-10" db="EMBL/GenBank/DDBJ databases">
        <title>Genome sequence of Caulobacter mirabilis FWC38.</title>
        <authorList>
            <person name="Fiebig A."/>
            <person name="Crosson S."/>
        </authorList>
    </citation>
    <scope>NUCLEOTIDE SEQUENCE [LARGE SCALE GENOMIC DNA]</scope>
    <source>
        <strain evidence="2 3">FWC 38</strain>
    </source>
</reference>
<dbReference type="RefSeq" id="WP_099623240.1">
    <property type="nucleotide sequence ID" value="NZ_CP024201.1"/>
</dbReference>
<organism evidence="2 3">
    <name type="scientific">Caulobacter mirabilis</name>
    <dbReference type="NCBI Taxonomy" id="69666"/>
    <lineage>
        <taxon>Bacteria</taxon>
        <taxon>Pseudomonadati</taxon>
        <taxon>Pseudomonadota</taxon>
        <taxon>Alphaproteobacteria</taxon>
        <taxon>Caulobacterales</taxon>
        <taxon>Caulobacteraceae</taxon>
        <taxon>Caulobacter</taxon>
    </lineage>
</organism>
<dbReference type="SUPFAM" id="SSF82714">
    <property type="entry name" value="Multidrug efflux transporter AcrB TolC docking domain, DN and DC subdomains"/>
    <property type="match status" value="2"/>
</dbReference>
<feature type="transmembrane region" description="Helical" evidence="1">
    <location>
        <begin position="981"/>
        <end position="1007"/>
    </location>
</feature>
<dbReference type="PANTHER" id="PTHR32063:SF77">
    <property type="entry name" value="ACR FAMILY TRANSPORT PROTEIN"/>
    <property type="match status" value="1"/>
</dbReference>
<keyword evidence="1" id="KW-1133">Transmembrane helix</keyword>
<evidence type="ECO:0000313" key="3">
    <source>
        <dbReference type="Proteomes" id="UP000228945"/>
    </source>
</evidence>
<dbReference type="PANTHER" id="PTHR32063">
    <property type="match status" value="1"/>
</dbReference>
<accession>A0A2D2B177</accession>
<gene>
    <name evidence="2" type="ORF">CSW64_17160</name>
</gene>
<dbReference type="Gene3D" id="3.30.70.1320">
    <property type="entry name" value="Multidrug efflux transporter AcrB pore domain like"/>
    <property type="match status" value="1"/>
</dbReference>
<feature type="transmembrane region" description="Helical" evidence="1">
    <location>
        <begin position="12"/>
        <end position="31"/>
    </location>
</feature>
<feature type="transmembrane region" description="Helical" evidence="1">
    <location>
        <begin position="386"/>
        <end position="405"/>
    </location>
</feature>
<sequence length="1036" mass="111121">MFRNISAWSIKNPVPTILLFIILTIAGLSGFSKMRVNNFPDIDFPMVVVSAGQPGAAPPELETQVTRIIEDSLTGLNGVRHIRSSVGDGSSATSVEFEIGTDLERATNDVRNAVASIRADLPQDIPEPIVQRIDISGQPLITYVVRSGTLNPEQLSWFVDNDVTKRLLAVKGIARVTREGGVSREIRVELDPQKLAAQGVTAADVSQQLKQFNADLPGGRATVGGEERAIRTLGGADNVQQLADMRVDLGNGRSVRLGDLGRVVDNWTEPRLRARFNGEEVVSFSMLRTRDGSEVKAAEGVRKAIADLNASRSDLKIEEVTSTVQYVEESYIASMEALGLGALLAVVVVWLFLRDWRATLITAVAMPMSLIPTFAILAPLDQSFNVVTLLALSLTIGILVDDAIVEIENIVRHMNEGKAPYPAAIEAADEIGLAVVATTFTIVAVFAPVGFMPGVVGQFFKSFALAACVSVLFSLVVARMLTPLMSAYMLKAHPGKHDKDPFWMGPYLRSLTWGLNHRWVAFMLGTLFFAFSIFIATRVPAEFIPAGDQGYSAMSIEMQPGSTLEETDAVVQRMTKLLLARPEVKSVYGGVGAGLAPTGPGGSGSAASEVRRAAVTANLIPRKDRDVTQQEFEREMAKAFSTLPGVRVRFGVDGSQPLYNVTLVSDDGEALVRAARMVETEMRAIPGLVNVTNTADIARPEILVSPKPDVAARMGVSSQAISQAVRVATLGDIDQLLPKFNVGDRQIPIRLRLTEDARTHLDVLQNLRVPTASGTSVPLSAVADITFGAGPSQIDRLDRSRSATINAELSGIALGDANKAVQALPSLKKLPAGVKLQPTGDVEALAELGIGFITAFITGVALMYAVLVLLFKSFTHPITIQMALPLAIGGAFGALLIAGQNLSMPALIGLLMLMGIAAKNSILLVEYALEAINRGMTRREALMDAAHKRARPILMTTVAMGAGMLPVAIGLGADVEFRQPMAVAVLGGLITSTLLSLLFVPVIFTILDDISSFVRRKIFRRRDHHQPPEGAIIDHG</sequence>
<protein>
    <submittedName>
        <fullName evidence="2">Acriflavine resistance protein B</fullName>
    </submittedName>
</protein>
<evidence type="ECO:0000256" key="1">
    <source>
        <dbReference type="SAM" id="Phobius"/>
    </source>
</evidence>
<evidence type="ECO:0000313" key="2">
    <source>
        <dbReference type="EMBL" id="ATQ43992.1"/>
    </source>
</evidence>
<dbReference type="GO" id="GO:0005886">
    <property type="term" value="C:plasma membrane"/>
    <property type="evidence" value="ECO:0007669"/>
    <property type="project" value="TreeGrafter"/>
</dbReference>
<dbReference type="Pfam" id="PF00873">
    <property type="entry name" value="ACR_tran"/>
    <property type="match status" value="1"/>
</dbReference>
<feature type="transmembrane region" description="Helical" evidence="1">
    <location>
        <begin position="848"/>
        <end position="871"/>
    </location>
</feature>
<dbReference type="Gene3D" id="3.30.2090.10">
    <property type="entry name" value="Multidrug efflux transporter AcrB TolC docking domain, DN and DC subdomains"/>
    <property type="match status" value="2"/>
</dbReference>
<dbReference type="SUPFAM" id="SSF82693">
    <property type="entry name" value="Multidrug efflux transporter AcrB pore domain, PN1, PN2, PC1 and PC2 subdomains"/>
    <property type="match status" value="3"/>
</dbReference>
<dbReference type="PRINTS" id="PR00702">
    <property type="entry name" value="ACRIFLAVINRP"/>
</dbReference>